<dbReference type="Pfam" id="PF10408">
    <property type="entry name" value="Ufd2P_core"/>
    <property type="match status" value="1"/>
</dbReference>
<comment type="catalytic activity">
    <reaction evidence="1">
        <text>S-ubiquitinyl-[E2 ubiquitin-conjugating enzyme]-L-cysteine + [acceptor protein]-L-lysine = [E2 ubiquitin-conjugating enzyme]-L-cysteine + N(6)-ubiquitinyl-[acceptor protein]-L-lysine.</text>
        <dbReference type="EC" id="2.3.2.27"/>
    </reaction>
</comment>
<proteinExistence type="inferred from homology"/>
<dbReference type="OrthoDB" id="20295at2759"/>
<evidence type="ECO:0000256" key="9">
    <source>
        <dbReference type="ARBA" id="ARBA00022786"/>
    </source>
</evidence>
<evidence type="ECO:0000256" key="5">
    <source>
        <dbReference type="ARBA" id="ARBA00007434"/>
    </source>
</evidence>
<comment type="similarity">
    <text evidence="5">Belongs to the ubiquitin conjugation factor E4 family.</text>
</comment>
<dbReference type="GO" id="GO:0000151">
    <property type="term" value="C:ubiquitin ligase complex"/>
    <property type="evidence" value="ECO:0007669"/>
    <property type="project" value="InterPro"/>
</dbReference>
<dbReference type="SMART" id="SM00504">
    <property type="entry name" value="Ubox"/>
    <property type="match status" value="1"/>
</dbReference>
<sequence>MNDTTYLLDDALSHLAKIADIQKQMDDRAAWDARPVAERQEQEKLLRQYEGQVRGDLDLGTESLRLLKLFAGEAQEPFLTPEIVDRLAAMLDMNLSMLAGPRCQELKVREPEKLNFRPKELLSDVLAIFLELGPRSEFQYAVAKDGRSYSKDLFDRAMRIARKTAIKTDVELREIVQLVEKVEVIKAAEEEDDAMGEIPDDFLDPLTYEIMRDPVRLPSSKTVVDRSTIKQHYLSDATDPFNRVPLRWEDIVDAADVKEQIEAFLAERKAKRLAAKGASE</sequence>
<evidence type="ECO:0000256" key="1">
    <source>
        <dbReference type="ARBA" id="ARBA00000900"/>
    </source>
</evidence>
<dbReference type="UniPathway" id="UPA00143"/>
<dbReference type="InterPro" id="IPR013083">
    <property type="entry name" value="Znf_RING/FYVE/PHD"/>
</dbReference>
<dbReference type="InterPro" id="IPR003613">
    <property type="entry name" value="Ubox_domain"/>
</dbReference>
<keyword evidence="9" id="KW-0833">Ubl conjugation pathway</keyword>
<dbReference type="PANTHER" id="PTHR13931:SF2">
    <property type="entry name" value="UBIQUITIN CONJUGATION FACTOR E4 B"/>
    <property type="match status" value="1"/>
</dbReference>
<evidence type="ECO:0000256" key="10">
    <source>
        <dbReference type="ARBA" id="ARBA00023242"/>
    </source>
</evidence>
<evidence type="ECO:0000256" key="3">
    <source>
        <dbReference type="ARBA" id="ARBA00004496"/>
    </source>
</evidence>
<dbReference type="GO" id="GO:0005737">
    <property type="term" value="C:cytoplasm"/>
    <property type="evidence" value="ECO:0007669"/>
    <property type="project" value="UniProtKB-SubCell"/>
</dbReference>
<dbReference type="EMBL" id="FMWP01000014">
    <property type="protein sequence ID" value="SCZ89888.1"/>
    <property type="molecule type" value="Genomic_DNA"/>
</dbReference>
<keyword evidence="8" id="KW-0808">Transferase</keyword>
<dbReference type="GO" id="GO:0000209">
    <property type="term" value="P:protein polyubiquitination"/>
    <property type="evidence" value="ECO:0007669"/>
    <property type="project" value="TreeGrafter"/>
</dbReference>
<evidence type="ECO:0000256" key="7">
    <source>
        <dbReference type="ARBA" id="ARBA00022490"/>
    </source>
</evidence>
<evidence type="ECO:0000256" key="4">
    <source>
        <dbReference type="ARBA" id="ARBA00004906"/>
    </source>
</evidence>
<evidence type="ECO:0000256" key="6">
    <source>
        <dbReference type="ARBA" id="ARBA00012483"/>
    </source>
</evidence>
<reference evidence="13" key="1">
    <citation type="submission" date="2016-10" db="EMBL/GenBank/DDBJ databases">
        <authorList>
            <person name="Jeantristanb JTB J.-T."/>
            <person name="Ricardo R."/>
        </authorList>
    </citation>
    <scope>NUCLEOTIDE SEQUENCE [LARGE SCALE GENOMIC DNA]</scope>
</reference>
<accession>A0A2X0KEB6</accession>
<dbReference type="STRING" id="289078.A0A2X0KEB6"/>
<comment type="subcellular location">
    <subcellularLocation>
        <location evidence="3">Cytoplasm</location>
    </subcellularLocation>
    <subcellularLocation>
        <location evidence="2">Nucleus</location>
    </subcellularLocation>
</comment>
<dbReference type="AlphaFoldDB" id="A0A2X0KEB6"/>
<dbReference type="SUPFAM" id="SSF57850">
    <property type="entry name" value="RING/U-box"/>
    <property type="match status" value="1"/>
</dbReference>
<dbReference type="GO" id="GO:0006511">
    <property type="term" value="P:ubiquitin-dependent protein catabolic process"/>
    <property type="evidence" value="ECO:0007669"/>
    <property type="project" value="InterPro"/>
</dbReference>
<keyword evidence="7" id="KW-0963">Cytoplasm</keyword>
<dbReference type="InterPro" id="IPR045132">
    <property type="entry name" value="UBE4"/>
</dbReference>
<dbReference type="GO" id="GO:0034450">
    <property type="term" value="F:ubiquitin-ubiquitin ligase activity"/>
    <property type="evidence" value="ECO:0007669"/>
    <property type="project" value="InterPro"/>
</dbReference>
<evidence type="ECO:0000313" key="13">
    <source>
        <dbReference type="Proteomes" id="UP000249723"/>
    </source>
</evidence>
<organism evidence="12 13">
    <name type="scientific">Microbotryum saponariae</name>
    <dbReference type="NCBI Taxonomy" id="289078"/>
    <lineage>
        <taxon>Eukaryota</taxon>
        <taxon>Fungi</taxon>
        <taxon>Dikarya</taxon>
        <taxon>Basidiomycota</taxon>
        <taxon>Pucciniomycotina</taxon>
        <taxon>Microbotryomycetes</taxon>
        <taxon>Microbotryales</taxon>
        <taxon>Microbotryaceae</taxon>
        <taxon>Microbotryum</taxon>
    </lineage>
</organism>
<dbReference type="FunFam" id="3.30.40.10:FF:000055">
    <property type="entry name" value="Ubiquitin conjugation factor e4 a"/>
    <property type="match status" value="1"/>
</dbReference>
<dbReference type="GO" id="GO:0005634">
    <property type="term" value="C:nucleus"/>
    <property type="evidence" value="ECO:0007669"/>
    <property type="project" value="UniProtKB-SubCell"/>
</dbReference>
<feature type="domain" description="U-box" evidence="11">
    <location>
        <begin position="197"/>
        <end position="271"/>
    </location>
</feature>
<dbReference type="Pfam" id="PF04564">
    <property type="entry name" value="U-box"/>
    <property type="match status" value="1"/>
</dbReference>
<keyword evidence="13" id="KW-1185">Reference proteome</keyword>
<dbReference type="PANTHER" id="PTHR13931">
    <property type="entry name" value="UBIQUITINATION FACTOR E4"/>
    <property type="match status" value="1"/>
</dbReference>
<dbReference type="GO" id="GO:0036503">
    <property type="term" value="P:ERAD pathway"/>
    <property type="evidence" value="ECO:0007669"/>
    <property type="project" value="InterPro"/>
</dbReference>
<evidence type="ECO:0000259" key="11">
    <source>
        <dbReference type="PROSITE" id="PS51698"/>
    </source>
</evidence>
<gene>
    <name evidence="12" type="ORF">BZ3500_MVSOF-1268-A1-R1_CHR1-3G01640</name>
</gene>
<dbReference type="PROSITE" id="PS51698">
    <property type="entry name" value="U_BOX"/>
    <property type="match status" value="1"/>
</dbReference>
<keyword evidence="10" id="KW-0539">Nucleus</keyword>
<evidence type="ECO:0000313" key="12">
    <source>
        <dbReference type="EMBL" id="SCZ89888.1"/>
    </source>
</evidence>
<protein>
    <recommendedName>
        <fullName evidence="6">RING-type E3 ubiquitin transferase</fullName>
        <ecNumber evidence="6">2.3.2.27</ecNumber>
    </recommendedName>
</protein>
<dbReference type="Proteomes" id="UP000249723">
    <property type="component" value="Unassembled WGS sequence"/>
</dbReference>
<evidence type="ECO:0000256" key="2">
    <source>
        <dbReference type="ARBA" id="ARBA00004123"/>
    </source>
</evidence>
<evidence type="ECO:0000256" key="8">
    <source>
        <dbReference type="ARBA" id="ARBA00022679"/>
    </source>
</evidence>
<dbReference type="Gene3D" id="3.30.40.10">
    <property type="entry name" value="Zinc/RING finger domain, C3HC4 (zinc finger)"/>
    <property type="match status" value="1"/>
</dbReference>
<dbReference type="InterPro" id="IPR019474">
    <property type="entry name" value="Ub_conjug_fac_E4_core"/>
</dbReference>
<comment type="pathway">
    <text evidence="4">Protein modification; protein ubiquitination.</text>
</comment>
<name>A0A2X0KEB6_9BASI</name>
<dbReference type="EC" id="2.3.2.27" evidence="6"/>